<gene>
    <name evidence="2" type="ORF">B0T45_15500</name>
</gene>
<protein>
    <submittedName>
        <fullName evidence="2">Uncharacterized protein</fullName>
    </submittedName>
</protein>
<dbReference type="AlphaFoldDB" id="A0A1W0CQN9"/>
<organism evidence="2 3">
    <name type="scientific">Chromobacterium haemolyticum</name>
    <dbReference type="NCBI Taxonomy" id="394935"/>
    <lineage>
        <taxon>Bacteria</taxon>
        <taxon>Pseudomonadati</taxon>
        <taxon>Pseudomonadota</taxon>
        <taxon>Betaproteobacteria</taxon>
        <taxon>Neisseriales</taxon>
        <taxon>Chromobacteriaceae</taxon>
        <taxon>Chromobacterium</taxon>
    </lineage>
</organism>
<keyword evidence="1" id="KW-0472">Membrane</keyword>
<evidence type="ECO:0000313" key="2">
    <source>
        <dbReference type="EMBL" id="OQS36922.1"/>
    </source>
</evidence>
<keyword evidence="1" id="KW-0812">Transmembrane</keyword>
<reference evidence="2 3" key="1">
    <citation type="submission" date="2017-02" db="EMBL/GenBank/DDBJ databases">
        <title>Chromobacterium haemolyticum H5244.</title>
        <authorList>
            <person name="Gulvik C.A."/>
        </authorList>
    </citation>
    <scope>NUCLEOTIDE SEQUENCE [LARGE SCALE GENOMIC DNA]</scope>
    <source>
        <strain evidence="2 3">H5244</strain>
    </source>
</reference>
<proteinExistence type="predicted"/>
<feature type="transmembrane region" description="Helical" evidence="1">
    <location>
        <begin position="46"/>
        <end position="65"/>
    </location>
</feature>
<comment type="caution">
    <text evidence="2">The sequence shown here is derived from an EMBL/GenBank/DDBJ whole genome shotgun (WGS) entry which is preliminary data.</text>
</comment>
<keyword evidence="1" id="KW-1133">Transmembrane helix</keyword>
<name>A0A1W0CQN9_9NEIS</name>
<accession>A0A1W0CQN9</accession>
<dbReference type="Proteomes" id="UP000192721">
    <property type="component" value="Unassembled WGS sequence"/>
</dbReference>
<feature type="transmembrane region" description="Helical" evidence="1">
    <location>
        <begin position="20"/>
        <end position="40"/>
    </location>
</feature>
<sequence>MRLSDLLTRPGGRRLSHSRLWANIACAAATLLFVVEGLRGTLAADIWLIYLGIVGGYSAGLRLIAAWRDRGGR</sequence>
<evidence type="ECO:0000256" key="1">
    <source>
        <dbReference type="SAM" id="Phobius"/>
    </source>
</evidence>
<dbReference type="EMBL" id="MUKV01000021">
    <property type="protein sequence ID" value="OQS36922.1"/>
    <property type="molecule type" value="Genomic_DNA"/>
</dbReference>
<evidence type="ECO:0000313" key="3">
    <source>
        <dbReference type="Proteomes" id="UP000192721"/>
    </source>
</evidence>